<protein>
    <submittedName>
        <fullName evidence="4">Heat shock protein Hsp20</fullName>
    </submittedName>
</protein>
<accession>A1WZ40</accession>
<dbReference type="PANTHER" id="PTHR11527">
    <property type="entry name" value="HEAT-SHOCK PROTEIN 20 FAMILY MEMBER"/>
    <property type="match status" value="1"/>
</dbReference>
<proteinExistence type="inferred from homology"/>
<dbReference type="OrthoDB" id="9792695at2"/>
<reference evidence="4 5" key="2">
    <citation type="journal article" date="2013" name="Stand. Genomic Sci.">
        <title>Complete genome sequence of Halorhodospira halophila SL1.</title>
        <authorList>
            <person name="Challacombe J.F."/>
            <person name="Majid S."/>
            <person name="Deole R."/>
            <person name="Brettin T.S."/>
            <person name="Bruce D."/>
            <person name="Delano S.F."/>
            <person name="Detter J.C."/>
            <person name="Gleasner C.D."/>
            <person name="Han C.S."/>
            <person name="Misra M."/>
            <person name="Reitenga K.G."/>
            <person name="Mikhailova N."/>
            <person name="Woyke T."/>
            <person name="Pitluck S."/>
            <person name="Nolan M."/>
            <person name="Land M.L."/>
            <person name="Saunders E."/>
            <person name="Tapia R."/>
            <person name="Lapidus A."/>
            <person name="Ivanova N."/>
            <person name="Hoff W.D."/>
        </authorList>
    </citation>
    <scope>NUCLEOTIDE SEQUENCE [LARGE SCALE GENOMIC DNA]</scope>
    <source>
        <strain evidence="5">DSM 244 / SL1</strain>
    </source>
</reference>
<evidence type="ECO:0000256" key="2">
    <source>
        <dbReference type="RuleBase" id="RU003616"/>
    </source>
</evidence>
<feature type="domain" description="SHSP" evidence="3">
    <location>
        <begin position="42"/>
        <end position="154"/>
    </location>
</feature>
<dbReference type="InterPro" id="IPR031107">
    <property type="entry name" value="Small_HSP"/>
</dbReference>
<dbReference type="Gene3D" id="2.60.40.790">
    <property type="match status" value="1"/>
</dbReference>
<comment type="similarity">
    <text evidence="1 2">Belongs to the small heat shock protein (HSP20) family.</text>
</comment>
<evidence type="ECO:0000313" key="5">
    <source>
        <dbReference type="Proteomes" id="UP000000647"/>
    </source>
</evidence>
<keyword evidence="5" id="KW-1185">Reference proteome</keyword>
<dbReference type="AlphaFoldDB" id="A1WZ40"/>
<evidence type="ECO:0000259" key="3">
    <source>
        <dbReference type="PROSITE" id="PS01031"/>
    </source>
</evidence>
<dbReference type="EMBL" id="CP000544">
    <property type="protein sequence ID" value="ABM62952.1"/>
    <property type="molecule type" value="Genomic_DNA"/>
</dbReference>
<gene>
    <name evidence="4" type="ordered locus">Hhal_2188</name>
</gene>
<dbReference type="InterPro" id="IPR002068">
    <property type="entry name" value="A-crystallin/Hsp20_dom"/>
</dbReference>
<dbReference type="CDD" id="cd06464">
    <property type="entry name" value="ACD_sHsps-like"/>
    <property type="match status" value="1"/>
</dbReference>
<dbReference type="Proteomes" id="UP000000647">
    <property type="component" value="Chromosome"/>
</dbReference>
<dbReference type="HOGENOM" id="CLU_046737_9_0_6"/>
<name>A1WZ40_HALHL</name>
<evidence type="ECO:0000313" key="4">
    <source>
        <dbReference type="EMBL" id="ABM62952.1"/>
    </source>
</evidence>
<dbReference type="RefSeq" id="WP_011814974.1">
    <property type="nucleotide sequence ID" value="NC_008789.1"/>
</dbReference>
<keyword evidence="4" id="KW-0346">Stress response</keyword>
<dbReference type="SUPFAM" id="SSF49764">
    <property type="entry name" value="HSP20-like chaperones"/>
    <property type="match status" value="1"/>
</dbReference>
<organism evidence="4 5">
    <name type="scientific">Halorhodospira halophila (strain DSM 244 / SL1)</name>
    <name type="common">Ectothiorhodospira halophila (strain DSM 244 / SL1)</name>
    <dbReference type="NCBI Taxonomy" id="349124"/>
    <lineage>
        <taxon>Bacteria</taxon>
        <taxon>Pseudomonadati</taxon>
        <taxon>Pseudomonadota</taxon>
        <taxon>Gammaproteobacteria</taxon>
        <taxon>Chromatiales</taxon>
        <taxon>Ectothiorhodospiraceae</taxon>
        <taxon>Halorhodospira</taxon>
    </lineage>
</organism>
<dbReference type="Pfam" id="PF00011">
    <property type="entry name" value="HSP20"/>
    <property type="match status" value="1"/>
</dbReference>
<sequence>MTLMRYDPWSTLRDLQSDLDRIFAPGSARPGALARAGEDNGETASNWLPAVDIREDEQNYVVHVDLPGVSPEEIDVAMDNGMLTIKGQRESEETESGANWKRLERVRGTFFRRFTLPDNVDSEGIQARARNGVLEVTVPKRQEEPAKRIQVQAADE</sequence>
<evidence type="ECO:0000256" key="1">
    <source>
        <dbReference type="PROSITE-ProRule" id="PRU00285"/>
    </source>
</evidence>
<dbReference type="KEGG" id="hha:Hhal_2188"/>
<dbReference type="STRING" id="349124.Hhal_2188"/>
<dbReference type="InterPro" id="IPR008978">
    <property type="entry name" value="HSP20-like_chaperone"/>
</dbReference>
<dbReference type="eggNOG" id="COG0071">
    <property type="taxonomic scope" value="Bacteria"/>
</dbReference>
<dbReference type="PROSITE" id="PS01031">
    <property type="entry name" value="SHSP"/>
    <property type="match status" value="1"/>
</dbReference>
<reference evidence="5" key="1">
    <citation type="submission" date="2006-12" db="EMBL/GenBank/DDBJ databases">
        <title>Complete sequence of Halorhodospira halophila SL1.</title>
        <authorList>
            <consortium name="US DOE Joint Genome Institute"/>
            <person name="Copeland A."/>
            <person name="Lucas S."/>
            <person name="Lapidus A."/>
            <person name="Barry K."/>
            <person name="Detter J.C."/>
            <person name="Glavina del Rio T."/>
            <person name="Hammon N."/>
            <person name="Israni S."/>
            <person name="Dalin E."/>
            <person name="Tice H."/>
            <person name="Pitluck S."/>
            <person name="Saunders E."/>
            <person name="Brettin T."/>
            <person name="Bruce D."/>
            <person name="Han C."/>
            <person name="Tapia R."/>
            <person name="Schmutz J."/>
            <person name="Larimer F."/>
            <person name="Land M."/>
            <person name="Hauser L."/>
            <person name="Kyrpides N."/>
            <person name="Mikhailova N."/>
            <person name="Hoff W."/>
            <person name="Richardson P."/>
        </authorList>
    </citation>
    <scope>NUCLEOTIDE SEQUENCE [LARGE SCALE GENOMIC DNA]</scope>
    <source>
        <strain evidence="5">DSM 244 / SL1</strain>
    </source>
</reference>